<evidence type="ECO:0000313" key="2">
    <source>
        <dbReference type="Proteomes" id="UP000306912"/>
    </source>
</evidence>
<sequence>MAIKNLTHNDLIFLAALQKFQYLDKEIVYKFYYRNLKPGTIKNRIEFLLSKHYIQRFLIGKKGAPDYRVIYAIHENGFYVLQPVDSKERFDIESAMHLKSSYMHYVNTAKILLAYNELPGTDIYVEKGEAHHFFGKEKEYNDVIRPDGGILIKKQVCLFLEYENEQKRRSLANKLERYNKYAVFNKIVEHPVIEASQFELLFVFNTKRKMDSFMDDLQKYPVKGYRIRGGVLADVLNNPVDGQIFRTYNGGMKDV</sequence>
<dbReference type="EMBL" id="VBWP01000017">
    <property type="protein sequence ID" value="TLG71073.1"/>
    <property type="molecule type" value="Genomic_DNA"/>
</dbReference>
<dbReference type="RefSeq" id="WP_138192629.1">
    <property type="nucleotide sequence ID" value="NZ_VBWP01000017.1"/>
</dbReference>
<protein>
    <recommendedName>
        <fullName evidence="3">Replication-relaxation</fullName>
    </recommendedName>
</protein>
<reference evidence="1 2" key="1">
    <citation type="submission" date="2019-05" db="EMBL/GenBank/DDBJ databases">
        <title>Culicoidintestinum kansasii gen. nov., sp. nov. from the gastrointestinal tract of the biting midge, Culicoides sonorensis.</title>
        <authorList>
            <person name="Neupane S."/>
            <person name="Ghosh A."/>
            <person name="Gunther S."/>
            <person name="Martin K."/>
            <person name="Zurek L."/>
        </authorList>
    </citation>
    <scope>NUCLEOTIDE SEQUENCE [LARGE SCALE GENOMIC DNA]</scope>
    <source>
        <strain evidence="1 2">CS-1</strain>
    </source>
</reference>
<accession>A0A5R8Q6U9</accession>
<dbReference type="AlphaFoldDB" id="A0A5R8Q6U9"/>
<dbReference type="InParanoid" id="A0A5R8Q6U9"/>
<gene>
    <name evidence="1" type="ORF">FEZ08_11720</name>
</gene>
<comment type="caution">
    <text evidence="1">The sequence shown here is derived from an EMBL/GenBank/DDBJ whole genome shotgun (WGS) entry which is preliminary data.</text>
</comment>
<proteinExistence type="predicted"/>
<evidence type="ECO:0000313" key="1">
    <source>
        <dbReference type="EMBL" id="TLG71073.1"/>
    </source>
</evidence>
<evidence type="ECO:0008006" key="3">
    <source>
        <dbReference type="Google" id="ProtNLM"/>
    </source>
</evidence>
<organism evidence="1 2">
    <name type="scientific">Culicoidibacter larvae</name>
    <dbReference type="NCBI Taxonomy" id="2579976"/>
    <lineage>
        <taxon>Bacteria</taxon>
        <taxon>Bacillati</taxon>
        <taxon>Bacillota</taxon>
        <taxon>Culicoidibacteria</taxon>
        <taxon>Culicoidibacterales</taxon>
        <taxon>Culicoidibacteraceae</taxon>
        <taxon>Culicoidibacter</taxon>
    </lineage>
</organism>
<dbReference type="Proteomes" id="UP000306912">
    <property type="component" value="Unassembled WGS sequence"/>
</dbReference>
<keyword evidence="2" id="KW-1185">Reference proteome</keyword>
<name>A0A5R8Q6U9_9FIRM</name>